<organism evidence="2 3">
    <name type="scientific">Mycena venus</name>
    <dbReference type="NCBI Taxonomy" id="2733690"/>
    <lineage>
        <taxon>Eukaryota</taxon>
        <taxon>Fungi</taxon>
        <taxon>Dikarya</taxon>
        <taxon>Basidiomycota</taxon>
        <taxon>Agaricomycotina</taxon>
        <taxon>Agaricomycetes</taxon>
        <taxon>Agaricomycetidae</taxon>
        <taxon>Agaricales</taxon>
        <taxon>Marasmiineae</taxon>
        <taxon>Mycenaceae</taxon>
        <taxon>Mycena</taxon>
    </lineage>
</organism>
<feature type="region of interest" description="Disordered" evidence="1">
    <location>
        <begin position="81"/>
        <end position="147"/>
    </location>
</feature>
<protein>
    <submittedName>
        <fullName evidence="2">Uncharacterized protein</fullName>
    </submittedName>
</protein>
<dbReference type="EMBL" id="JACAZI010000011">
    <property type="protein sequence ID" value="KAF7349149.1"/>
    <property type="molecule type" value="Genomic_DNA"/>
</dbReference>
<dbReference type="Proteomes" id="UP000620124">
    <property type="component" value="Unassembled WGS sequence"/>
</dbReference>
<evidence type="ECO:0000313" key="3">
    <source>
        <dbReference type="Proteomes" id="UP000620124"/>
    </source>
</evidence>
<evidence type="ECO:0000313" key="2">
    <source>
        <dbReference type="EMBL" id="KAF7349149.1"/>
    </source>
</evidence>
<feature type="compositionally biased region" description="Acidic residues" evidence="1">
    <location>
        <begin position="131"/>
        <end position="147"/>
    </location>
</feature>
<name>A0A8H7CSW3_9AGAR</name>
<feature type="compositionally biased region" description="Acidic residues" evidence="1">
    <location>
        <begin position="88"/>
        <end position="118"/>
    </location>
</feature>
<reference evidence="2" key="1">
    <citation type="submission" date="2020-05" db="EMBL/GenBank/DDBJ databases">
        <title>Mycena genomes resolve the evolution of fungal bioluminescence.</title>
        <authorList>
            <person name="Tsai I.J."/>
        </authorList>
    </citation>
    <scope>NUCLEOTIDE SEQUENCE</scope>
    <source>
        <strain evidence="2">CCC161011</strain>
    </source>
</reference>
<keyword evidence="3" id="KW-1185">Reference proteome</keyword>
<proteinExistence type="predicted"/>
<accession>A0A8H7CSW3</accession>
<comment type="caution">
    <text evidence="2">The sequence shown here is derived from an EMBL/GenBank/DDBJ whole genome shotgun (WGS) entry which is preliminary data.</text>
</comment>
<dbReference type="AlphaFoldDB" id="A0A8H7CSW3"/>
<evidence type="ECO:0000256" key="1">
    <source>
        <dbReference type="SAM" id="MobiDB-lite"/>
    </source>
</evidence>
<gene>
    <name evidence="2" type="ORF">MVEN_01437200</name>
</gene>
<dbReference type="OrthoDB" id="3267098at2759"/>
<sequence>MRETDAYAFGFLDPAHVIRGSHLLPRFSGDRTNDLLATQQPTVARRPSDTEDWANYYVNIFVDRDMLMRYVGGGIGHQDVEALTGTDIPEEDDKDDGDVVVGSDSDEESDSNSEPESGEEAKEGIPLGESWEQEEEDGEVDGNMDIE</sequence>